<organism evidence="2 3">
    <name type="scientific">Colletotrichum incanum</name>
    <name type="common">Soybean anthracnose fungus</name>
    <dbReference type="NCBI Taxonomy" id="1573173"/>
    <lineage>
        <taxon>Eukaryota</taxon>
        <taxon>Fungi</taxon>
        <taxon>Dikarya</taxon>
        <taxon>Ascomycota</taxon>
        <taxon>Pezizomycotina</taxon>
        <taxon>Sordariomycetes</taxon>
        <taxon>Hypocreomycetidae</taxon>
        <taxon>Glomerellales</taxon>
        <taxon>Glomerellaceae</taxon>
        <taxon>Colletotrichum</taxon>
        <taxon>Colletotrichum spaethianum species complex</taxon>
    </lineage>
</organism>
<evidence type="ECO:0000313" key="3">
    <source>
        <dbReference type="Proteomes" id="UP000076584"/>
    </source>
</evidence>
<proteinExistence type="predicted"/>
<name>A0A162NRS8_COLIC</name>
<gene>
    <name evidence="2" type="ORF">CI238_13135</name>
</gene>
<dbReference type="InterPro" id="IPR000477">
    <property type="entry name" value="RT_dom"/>
</dbReference>
<sequence>MLTLDIKGAFDAVLPGRLIRRLRCQGWPENLVQRRVRIRLDGEIGDVFDLKCGLPQGSPVFPILFILYIEPLFKLGTGVLEGITFDTDKSELIYFTKRLKDKNPLITVRLLDGRQHIVQALKVYFNQRLIFKNYGTPSRVRRHTCFTTLSPPIYYLSSTIHQRYSGLAGTGPRIDILPRTELTVYSVNLTPRRPRLFKLYFLCIKRRLYRSYSVKLPCPRQRIHRLNERHPLRTRLRDRPGPDSRLRRMERLADWHTALSMVGYKPRKSKEELAIAFTDRLGKFLKRDIVVYTNGS</sequence>
<feature type="domain" description="Reverse transcriptase" evidence="1">
    <location>
        <begin position="1"/>
        <end position="160"/>
    </location>
</feature>
<evidence type="ECO:0000313" key="2">
    <source>
        <dbReference type="EMBL" id="KZL86239.1"/>
    </source>
</evidence>
<dbReference type="Proteomes" id="UP000076584">
    <property type="component" value="Unassembled WGS sequence"/>
</dbReference>
<dbReference type="AlphaFoldDB" id="A0A162NRS8"/>
<dbReference type="STRING" id="1573173.A0A162NRS8"/>
<dbReference type="Pfam" id="PF00078">
    <property type="entry name" value="RVT_1"/>
    <property type="match status" value="1"/>
</dbReference>
<comment type="caution">
    <text evidence="2">The sequence shown here is derived from an EMBL/GenBank/DDBJ whole genome shotgun (WGS) entry which is preliminary data.</text>
</comment>
<dbReference type="EMBL" id="LFIW01000485">
    <property type="protein sequence ID" value="KZL86239.1"/>
    <property type="molecule type" value="Genomic_DNA"/>
</dbReference>
<dbReference type="PANTHER" id="PTHR33481">
    <property type="entry name" value="REVERSE TRANSCRIPTASE"/>
    <property type="match status" value="1"/>
</dbReference>
<accession>A0A162NRS8</accession>
<reference evidence="2 3" key="1">
    <citation type="submission" date="2015-06" db="EMBL/GenBank/DDBJ databases">
        <title>Survival trade-offs in plant roots during colonization by closely related pathogenic and mutualistic fungi.</title>
        <authorList>
            <person name="Hacquard S."/>
            <person name="Kracher B."/>
            <person name="Hiruma K."/>
            <person name="Weinman A."/>
            <person name="Muench P."/>
            <person name="Garrido Oter R."/>
            <person name="Ver Loren van Themaat E."/>
            <person name="Dallerey J.-F."/>
            <person name="Damm U."/>
            <person name="Henrissat B."/>
            <person name="Lespinet O."/>
            <person name="Thon M."/>
            <person name="Kemen E."/>
            <person name="McHardy A.C."/>
            <person name="Schulze-Lefert P."/>
            <person name="O'Connell R.J."/>
        </authorList>
    </citation>
    <scope>NUCLEOTIDE SEQUENCE [LARGE SCALE GENOMIC DNA]</scope>
    <source>
        <strain evidence="2 3">MAFF 238704</strain>
    </source>
</reference>
<keyword evidence="3" id="KW-1185">Reference proteome</keyword>
<dbReference type="PANTHER" id="PTHR33481:SF1">
    <property type="entry name" value="ENDONUCLEASE_EXONUCLEASE_PHOSPHATASE DOMAIN-CONTAINING PROTEIN-RELATED"/>
    <property type="match status" value="1"/>
</dbReference>
<evidence type="ECO:0000259" key="1">
    <source>
        <dbReference type="PROSITE" id="PS50878"/>
    </source>
</evidence>
<dbReference type="PROSITE" id="PS50878">
    <property type="entry name" value="RT_POL"/>
    <property type="match status" value="1"/>
</dbReference>
<protein>
    <submittedName>
        <fullName evidence="2">Transposon i</fullName>
    </submittedName>
</protein>